<protein>
    <submittedName>
        <fullName evidence="2">OLC1v1033892C2</fullName>
    </submittedName>
</protein>
<name>A0AAV1CP61_OLDCO</name>
<sequence>MEYSLVGSLRKDSFIPSVPGIRGICSTTSSSGAAPVLDCKRWNNTDHKHFPKSIQISRKQQLLMSTTSTTRLVAAISRGSENDEIMVNPAADVHDVYPFEAEEASNTPLTSLLHNLDAFKRFICLHGLVATVLTITSASLIAVEKLSDFSPSFFIGMFKGRK</sequence>
<dbReference type="AlphaFoldDB" id="A0AAV1CP61"/>
<reference evidence="2" key="1">
    <citation type="submission" date="2023-03" db="EMBL/GenBank/DDBJ databases">
        <authorList>
            <person name="Julca I."/>
        </authorList>
    </citation>
    <scope>NUCLEOTIDE SEQUENCE</scope>
</reference>
<keyword evidence="1" id="KW-1133">Transmembrane helix</keyword>
<keyword evidence="3" id="KW-1185">Reference proteome</keyword>
<proteinExistence type="predicted"/>
<accession>A0AAV1CP61</accession>
<keyword evidence="1" id="KW-0472">Membrane</keyword>
<organism evidence="2 3">
    <name type="scientific">Oldenlandia corymbosa var. corymbosa</name>
    <dbReference type="NCBI Taxonomy" id="529605"/>
    <lineage>
        <taxon>Eukaryota</taxon>
        <taxon>Viridiplantae</taxon>
        <taxon>Streptophyta</taxon>
        <taxon>Embryophyta</taxon>
        <taxon>Tracheophyta</taxon>
        <taxon>Spermatophyta</taxon>
        <taxon>Magnoliopsida</taxon>
        <taxon>eudicotyledons</taxon>
        <taxon>Gunneridae</taxon>
        <taxon>Pentapetalae</taxon>
        <taxon>asterids</taxon>
        <taxon>lamiids</taxon>
        <taxon>Gentianales</taxon>
        <taxon>Rubiaceae</taxon>
        <taxon>Rubioideae</taxon>
        <taxon>Spermacoceae</taxon>
        <taxon>Hedyotis-Oldenlandia complex</taxon>
        <taxon>Oldenlandia</taxon>
    </lineage>
</organism>
<gene>
    <name evidence="2" type="ORF">OLC1_LOCUS7943</name>
</gene>
<evidence type="ECO:0000313" key="3">
    <source>
        <dbReference type="Proteomes" id="UP001161247"/>
    </source>
</evidence>
<evidence type="ECO:0000313" key="2">
    <source>
        <dbReference type="EMBL" id="CAI9097459.1"/>
    </source>
</evidence>
<feature type="transmembrane region" description="Helical" evidence="1">
    <location>
        <begin position="122"/>
        <end position="143"/>
    </location>
</feature>
<keyword evidence="1" id="KW-0812">Transmembrane</keyword>
<dbReference type="Proteomes" id="UP001161247">
    <property type="component" value="Chromosome 3"/>
</dbReference>
<evidence type="ECO:0000256" key="1">
    <source>
        <dbReference type="SAM" id="Phobius"/>
    </source>
</evidence>
<dbReference type="EMBL" id="OX459120">
    <property type="protein sequence ID" value="CAI9097459.1"/>
    <property type="molecule type" value="Genomic_DNA"/>
</dbReference>